<name>A0A371IX88_9FIRM</name>
<dbReference type="PROSITE" id="PS51257">
    <property type="entry name" value="PROKAR_LIPOPROTEIN"/>
    <property type="match status" value="1"/>
</dbReference>
<feature type="signal peptide" evidence="1">
    <location>
        <begin position="1"/>
        <end position="26"/>
    </location>
</feature>
<dbReference type="RefSeq" id="WP_116041766.1">
    <property type="nucleotide sequence ID" value="NZ_NOJY02000128.1"/>
</dbReference>
<keyword evidence="3" id="KW-1185">Reference proteome</keyword>
<evidence type="ECO:0000256" key="1">
    <source>
        <dbReference type="SAM" id="SignalP"/>
    </source>
</evidence>
<accession>A0A371IX88</accession>
<proteinExistence type="predicted"/>
<organism evidence="2 3">
    <name type="scientific">Romboutsia weinsteinii</name>
    <dbReference type="NCBI Taxonomy" id="2020949"/>
    <lineage>
        <taxon>Bacteria</taxon>
        <taxon>Bacillati</taxon>
        <taxon>Bacillota</taxon>
        <taxon>Clostridia</taxon>
        <taxon>Peptostreptococcales</taxon>
        <taxon>Peptostreptococcaceae</taxon>
        <taxon>Romboutsia</taxon>
    </lineage>
</organism>
<dbReference type="EMBL" id="NOJY02000128">
    <property type="protein sequence ID" value="RDY25093.1"/>
    <property type="molecule type" value="Genomic_DNA"/>
</dbReference>
<evidence type="ECO:0000313" key="2">
    <source>
        <dbReference type="EMBL" id="RDY25093.1"/>
    </source>
</evidence>
<gene>
    <name evidence="2" type="ORF">CHL78_020020</name>
</gene>
<feature type="chain" id="PRO_5017001421" description="DUF5105 domain-containing protein" evidence="1">
    <location>
        <begin position="27"/>
        <end position="180"/>
    </location>
</feature>
<keyword evidence="1" id="KW-0732">Signal</keyword>
<dbReference type="Proteomes" id="UP000215694">
    <property type="component" value="Unassembled WGS sequence"/>
</dbReference>
<reference evidence="2 3" key="1">
    <citation type="journal article" date="2017" name="Genome Announc.">
        <title>Draft Genome Sequence of Romboutsia weinsteinii sp. nov. Strain CCRI-19649(T) Isolated from Surface Water.</title>
        <authorList>
            <person name="Maheux A.F."/>
            <person name="Boudreau D.K."/>
            <person name="Berube E."/>
            <person name="Boissinot M."/>
            <person name="Cantin P."/>
            <person name="Raymond F."/>
            <person name="Corbeil J."/>
            <person name="Omar R.F."/>
            <person name="Bergeron M.G."/>
        </authorList>
    </citation>
    <scope>NUCLEOTIDE SEQUENCE [LARGE SCALE GENOMIC DNA]</scope>
    <source>
        <strain evidence="2 3">CCRI-19649</strain>
    </source>
</reference>
<evidence type="ECO:0000313" key="3">
    <source>
        <dbReference type="Proteomes" id="UP000215694"/>
    </source>
</evidence>
<sequence length="180" mass="20500">MNSKIKLFSILVITLLMLTGCSNKSASDTIISYFDKVKAGENQEINNYLIDTIKFLEKEVESTDGLSDTMDEVVSLFMSKLDIEILSEKIEKDFDTINIKLTGINIRTALTEILADKINNICYEDKDDLECLMDKIDSGKLEERVGVIKLNKVNNKWVVKVDEDFKMLIIGKIEDTDIFQ</sequence>
<protein>
    <recommendedName>
        <fullName evidence="4">DUF5105 domain-containing protein</fullName>
    </recommendedName>
</protein>
<evidence type="ECO:0008006" key="4">
    <source>
        <dbReference type="Google" id="ProtNLM"/>
    </source>
</evidence>
<dbReference type="AlphaFoldDB" id="A0A371IX88"/>
<comment type="caution">
    <text evidence="2">The sequence shown here is derived from an EMBL/GenBank/DDBJ whole genome shotgun (WGS) entry which is preliminary data.</text>
</comment>